<gene>
    <name evidence="1" type="ORF">H8D96_10555</name>
</gene>
<dbReference type="Proteomes" id="UP000605201">
    <property type="component" value="Unassembled WGS sequence"/>
</dbReference>
<dbReference type="EMBL" id="JACNIG010000218">
    <property type="protein sequence ID" value="MBC8432347.1"/>
    <property type="molecule type" value="Genomic_DNA"/>
</dbReference>
<dbReference type="AlphaFoldDB" id="A0A8J6P2W6"/>
<accession>A0A8J6P2W6</accession>
<evidence type="ECO:0000313" key="2">
    <source>
        <dbReference type="Proteomes" id="UP000605201"/>
    </source>
</evidence>
<reference evidence="1 2" key="1">
    <citation type="submission" date="2020-08" db="EMBL/GenBank/DDBJ databases">
        <title>Bridging the membrane lipid divide: bacteria of the FCB group superphylum have the potential to synthesize archaeal ether lipids.</title>
        <authorList>
            <person name="Villanueva L."/>
            <person name="Von Meijenfeldt F.A.B."/>
            <person name="Westbye A.B."/>
            <person name="Yadav S."/>
            <person name="Hopmans E.C."/>
            <person name="Dutilh B.E."/>
            <person name="Sinninghe Damste J.S."/>
        </authorList>
    </citation>
    <scope>NUCLEOTIDE SEQUENCE [LARGE SCALE GENOMIC DNA]</scope>
    <source>
        <strain evidence="1">NIOZ-UU17</strain>
    </source>
</reference>
<protein>
    <submittedName>
        <fullName evidence="1">Uncharacterized protein</fullName>
    </submittedName>
</protein>
<evidence type="ECO:0000313" key="1">
    <source>
        <dbReference type="EMBL" id="MBC8432347.1"/>
    </source>
</evidence>
<sequence>MDVGFFTHGIEYTLPHPQIPHRTVLLLCKVIKRAWQLLSKMPPSNFILQSANEDTITQVLVEIIENRLRKSGDVNGFNCALFGKVTREPKITSVDKKHPDKMPDIFFDLKRDQLPILSDQDGLFVECKPVNSRLFSNYCKKGLIRFVNGDYAWAMQDALMVGYVKSNYSFRKLASVLDGKKSAVLKTTNHSAVDEYTIYCSTHNREFEWHENCGKACPISVVHLWLPL</sequence>
<organism evidence="1 2">
    <name type="scientific">Candidatus Desulfatibia vada</name>
    <dbReference type="NCBI Taxonomy" id="2841696"/>
    <lineage>
        <taxon>Bacteria</taxon>
        <taxon>Pseudomonadati</taxon>
        <taxon>Thermodesulfobacteriota</taxon>
        <taxon>Desulfobacteria</taxon>
        <taxon>Desulfobacterales</taxon>
        <taxon>Desulfobacterales incertae sedis</taxon>
        <taxon>Candidatus Desulfatibia</taxon>
    </lineage>
</organism>
<proteinExistence type="predicted"/>
<comment type="caution">
    <text evidence="1">The sequence shown here is derived from an EMBL/GenBank/DDBJ whole genome shotgun (WGS) entry which is preliminary data.</text>
</comment>
<name>A0A8J6P2W6_9BACT</name>